<dbReference type="InterPro" id="IPR031107">
    <property type="entry name" value="Small_HSP"/>
</dbReference>
<proteinExistence type="inferred from homology"/>
<accession>A0ABR5DHY3</accession>
<dbReference type="InterPro" id="IPR008978">
    <property type="entry name" value="HSP20-like_chaperone"/>
</dbReference>
<dbReference type="Proteomes" id="UP000033497">
    <property type="component" value="Unassembled WGS sequence"/>
</dbReference>
<dbReference type="CDD" id="cd06464">
    <property type="entry name" value="ACD_sHsps-like"/>
    <property type="match status" value="1"/>
</dbReference>
<protein>
    <recommendedName>
        <fullName evidence="3">SHSP domain-containing protein</fullName>
    </recommendedName>
</protein>
<evidence type="ECO:0000259" key="3">
    <source>
        <dbReference type="PROSITE" id="PS01031"/>
    </source>
</evidence>
<organism evidence="4 5">
    <name type="scientific">Aequorivita vladivostokensis</name>
    <dbReference type="NCBI Taxonomy" id="171194"/>
    <lineage>
        <taxon>Bacteria</taxon>
        <taxon>Pseudomonadati</taxon>
        <taxon>Bacteroidota</taxon>
        <taxon>Flavobacteriia</taxon>
        <taxon>Flavobacteriales</taxon>
        <taxon>Flavobacteriaceae</taxon>
        <taxon>Aequorivita</taxon>
    </lineage>
</organism>
<dbReference type="PROSITE" id="PS01031">
    <property type="entry name" value="SHSP"/>
    <property type="match status" value="1"/>
</dbReference>
<evidence type="ECO:0000256" key="1">
    <source>
        <dbReference type="PROSITE-ProRule" id="PRU00285"/>
    </source>
</evidence>
<dbReference type="PANTHER" id="PTHR11527">
    <property type="entry name" value="HEAT-SHOCK PROTEIN 20 FAMILY MEMBER"/>
    <property type="match status" value="1"/>
</dbReference>
<dbReference type="Pfam" id="PF00011">
    <property type="entry name" value="HSP20"/>
    <property type="match status" value="1"/>
</dbReference>
<dbReference type="RefSeq" id="WP_045080763.1">
    <property type="nucleotide sequence ID" value="NZ_JSVU01000005.1"/>
</dbReference>
<name>A0ABR5DHY3_9FLAO</name>
<comment type="caution">
    <text evidence="4">The sequence shown here is derived from an EMBL/GenBank/DDBJ whole genome shotgun (WGS) entry which is preliminary data.</text>
</comment>
<dbReference type="EMBL" id="JSVU01000005">
    <property type="protein sequence ID" value="KJJ38388.1"/>
    <property type="molecule type" value="Genomic_DNA"/>
</dbReference>
<comment type="similarity">
    <text evidence="1 2">Belongs to the small heat shock protein (HSP20) family.</text>
</comment>
<evidence type="ECO:0000313" key="4">
    <source>
        <dbReference type="EMBL" id="KJJ38388.1"/>
    </source>
</evidence>
<dbReference type="Gene3D" id="2.60.40.790">
    <property type="match status" value="1"/>
</dbReference>
<evidence type="ECO:0000256" key="2">
    <source>
        <dbReference type="RuleBase" id="RU003616"/>
    </source>
</evidence>
<dbReference type="InterPro" id="IPR002068">
    <property type="entry name" value="A-crystallin/Hsp20_dom"/>
</dbReference>
<reference evidence="4 5" key="1">
    <citation type="submission" date="2014-10" db="EMBL/GenBank/DDBJ databases">
        <title>Genome sequencing of Vitellibacter vladivostokensis KMM 3516.</title>
        <authorList>
            <person name="Thevarajoo S."/>
            <person name="Selvaratnam C."/>
            <person name="Goh K.M."/>
            <person name="Chong C.S."/>
        </authorList>
    </citation>
    <scope>NUCLEOTIDE SEQUENCE [LARGE SCALE GENOMIC DNA]</scope>
    <source>
        <strain evidence="4 5">KMM 3516</strain>
    </source>
</reference>
<evidence type="ECO:0000313" key="5">
    <source>
        <dbReference type="Proteomes" id="UP000033497"/>
    </source>
</evidence>
<dbReference type="SUPFAM" id="SSF49764">
    <property type="entry name" value="HSP20-like chaperones"/>
    <property type="match status" value="1"/>
</dbReference>
<keyword evidence="5" id="KW-1185">Reference proteome</keyword>
<feature type="domain" description="SHSP" evidence="3">
    <location>
        <begin position="32"/>
        <end position="146"/>
    </location>
</feature>
<sequence length="146" mass="16845">MSLVKWRNQDDNFPSFSNFFDDFFSRDVYNGNLRGANLPAVNISEDDDNFEVEVAAPGLKKDDFKINLENNLLTISGERKEENEEKEGKKISRREFSYTSFNRSFGLPETVEADKIEAKYEDGVLRLTLPKKEEAKKQPPRQISIS</sequence>
<gene>
    <name evidence="4" type="ORF">MB09_10120</name>
</gene>